<reference evidence="2" key="2">
    <citation type="submission" date="2020-11" db="EMBL/GenBank/DDBJ databases">
        <title>Whole genome sequencing of Colletotrichum sp.</title>
        <authorList>
            <person name="Li H."/>
        </authorList>
    </citation>
    <scope>NUCLEOTIDE SEQUENCE</scope>
    <source>
        <strain evidence="2">CkLH20</strain>
    </source>
</reference>
<comment type="caution">
    <text evidence="2">The sequence shown here is derived from an EMBL/GenBank/DDBJ whole genome shotgun (WGS) entry which is preliminary data.</text>
</comment>
<accession>A0A9P6HTF4</accession>
<reference evidence="2" key="1">
    <citation type="submission" date="2020-03" db="EMBL/GenBank/DDBJ databases">
        <authorList>
            <person name="He L."/>
        </authorList>
    </citation>
    <scope>NUCLEOTIDE SEQUENCE</scope>
    <source>
        <strain evidence="2">CkLH20</strain>
    </source>
</reference>
<evidence type="ECO:0000256" key="1">
    <source>
        <dbReference type="SAM" id="MobiDB-lite"/>
    </source>
</evidence>
<name>A0A9P6HTF4_9PEZI</name>
<proteinExistence type="predicted"/>
<dbReference type="Proteomes" id="UP000781932">
    <property type="component" value="Unassembled WGS sequence"/>
</dbReference>
<organism evidence="2 3">
    <name type="scientific">Colletotrichum karsti</name>
    <dbReference type="NCBI Taxonomy" id="1095194"/>
    <lineage>
        <taxon>Eukaryota</taxon>
        <taxon>Fungi</taxon>
        <taxon>Dikarya</taxon>
        <taxon>Ascomycota</taxon>
        <taxon>Pezizomycotina</taxon>
        <taxon>Sordariomycetes</taxon>
        <taxon>Hypocreomycetidae</taxon>
        <taxon>Glomerellales</taxon>
        <taxon>Glomerellaceae</taxon>
        <taxon>Colletotrichum</taxon>
        <taxon>Colletotrichum boninense species complex</taxon>
    </lineage>
</organism>
<feature type="compositionally biased region" description="Basic and acidic residues" evidence="1">
    <location>
        <begin position="208"/>
        <end position="221"/>
    </location>
</feature>
<keyword evidence="3" id="KW-1185">Reference proteome</keyword>
<gene>
    <name evidence="2" type="ORF">CkaCkLH20_12237</name>
</gene>
<feature type="compositionally biased region" description="Polar residues" evidence="1">
    <location>
        <begin position="165"/>
        <end position="192"/>
    </location>
</feature>
<dbReference type="AlphaFoldDB" id="A0A9P6HTF4"/>
<protein>
    <submittedName>
        <fullName evidence="2">Uncharacterized protein</fullName>
    </submittedName>
</protein>
<dbReference type="EMBL" id="JAATWM020000056">
    <property type="protein sequence ID" value="KAF9870273.1"/>
    <property type="molecule type" value="Genomic_DNA"/>
</dbReference>
<dbReference type="GeneID" id="62168024"/>
<dbReference type="RefSeq" id="XP_038739734.1">
    <property type="nucleotide sequence ID" value="XM_038894950.1"/>
</dbReference>
<evidence type="ECO:0000313" key="2">
    <source>
        <dbReference type="EMBL" id="KAF9870273.1"/>
    </source>
</evidence>
<feature type="region of interest" description="Disordered" evidence="1">
    <location>
        <begin position="151"/>
        <end position="230"/>
    </location>
</feature>
<evidence type="ECO:0000313" key="3">
    <source>
        <dbReference type="Proteomes" id="UP000781932"/>
    </source>
</evidence>
<sequence>MHPFSSKHLTYTVTTTAANTATAIATTLNSFEILTLTLGVVQPPGSVGLHVVHPLADVGNTSAAMLCLSPMLAHLAPWSPGCRHPDLHVTRARVVAVTNAATEVPSAEIDTDANTAIATINELTRLSMLSPILPSPSPFIDIHDFPFSASTRKTPQASGAACSLGPTQEQHPSSLDPQEPTSSMPSPLLSNNHKSDGNHEYTPFSTVLDERDSDKNDHRSDLQAPTYQLR</sequence>